<proteinExistence type="predicted"/>
<reference evidence="1 2" key="1">
    <citation type="submission" date="2017-02" db="EMBL/GenBank/DDBJ databases">
        <title>Ketogulonicigenium robustum SPU B003 Genome sequencing and assembly.</title>
        <authorList>
            <person name="Li Y."/>
            <person name="Liu L."/>
            <person name="Wang C."/>
            <person name="Zhang M."/>
            <person name="Zhang T."/>
            <person name="Zhang Y."/>
        </authorList>
    </citation>
    <scope>NUCLEOTIDE SEQUENCE [LARGE SCALE GENOMIC DNA]</scope>
    <source>
        <strain evidence="1 2">SPU_B003</strain>
    </source>
</reference>
<dbReference type="STRING" id="92947.BVG79_00367"/>
<evidence type="ECO:0000313" key="2">
    <source>
        <dbReference type="Proteomes" id="UP000242447"/>
    </source>
</evidence>
<accession>A0A1W6NX47</accession>
<gene>
    <name evidence="1" type="ORF">BVG79_00367</name>
</gene>
<organism evidence="1 2">
    <name type="scientific">Ketogulonicigenium robustum</name>
    <dbReference type="NCBI Taxonomy" id="92947"/>
    <lineage>
        <taxon>Bacteria</taxon>
        <taxon>Pseudomonadati</taxon>
        <taxon>Pseudomonadota</taxon>
        <taxon>Alphaproteobacteria</taxon>
        <taxon>Rhodobacterales</taxon>
        <taxon>Roseobacteraceae</taxon>
        <taxon>Ketogulonicigenium</taxon>
    </lineage>
</organism>
<dbReference type="Proteomes" id="UP000242447">
    <property type="component" value="Chromosome"/>
</dbReference>
<evidence type="ECO:0000313" key="1">
    <source>
        <dbReference type="EMBL" id="ARO13723.1"/>
    </source>
</evidence>
<protein>
    <submittedName>
        <fullName evidence="1">Uncharacterized protein</fullName>
    </submittedName>
</protein>
<dbReference type="KEGG" id="kro:BVG79_00367"/>
<dbReference type="RefSeq" id="WP_198167871.1">
    <property type="nucleotide sequence ID" value="NZ_CP019937.1"/>
</dbReference>
<dbReference type="AlphaFoldDB" id="A0A1W6NX47"/>
<dbReference type="EMBL" id="CP019937">
    <property type="protein sequence ID" value="ARO13723.1"/>
    <property type="molecule type" value="Genomic_DNA"/>
</dbReference>
<keyword evidence="2" id="KW-1185">Reference proteome</keyword>
<sequence>MLLKIMIVFLAGMVLLAMVTAQVMKWMGKQPKLTKTCTACGKPLLARRCDCKRGN</sequence>
<name>A0A1W6NX47_9RHOB</name>